<feature type="compositionally biased region" description="Basic residues" evidence="1">
    <location>
        <begin position="123"/>
        <end position="132"/>
    </location>
</feature>
<protein>
    <submittedName>
        <fullName evidence="2">Uncharacterized protein</fullName>
    </submittedName>
</protein>
<dbReference type="AlphaFoldDB" id="A0AAN6QC73"/>
<dbReference type="EMBL" id="MU863624">
    <property type="protein sequence ID" value="KAK4106114.1"/>
    <property type="molecule type" value="Genomic_DNA"/>
</dbReference>
<feature type="region of interest" description="Disordered" evidence="1">
    <location>
        <begin position="1"/>
        <end position="31"/>
    </location>
</feature>
<evidence type="ECO:0000313" key="2">
    <source>
        <dbReference type="EMBL" id="KAK4106114.1"/>
    </source>
</evidence>
<reference evidence="2" key="1">
    <citation type="journal article" date="2023" name="Mol. Phylogenet. Evol.">
        <title>Genome-scale phylogeny and comparative genomics of the fungal order Sordariales.</title>
        <authorList>
            <person name="Hensen N."/>
            <person name="Bonometti L."/>
            <person name="Westerberg I."/>
            <person name="Brannstrom I.O."/>
            <person name="Guillou S."/>
            <person name="Cros-Aarteil S."/>
            <person name="Calhoun S."/>
            <person name="Haridas S."/>
            <person name="Kuo A."/>
            <person name="Mondo S."/>
            <person name="Pangilinan J."/>
            <person name="Riley R."/>
            <person name="LaButti K."/>
            <person name="Andreopoulos B."/>
            <person name="Lipzen A."/>
            <person name="Chen C."/>
            <person name="Yan M."/>
            <person name="Daum C."/>
            <person name="Ng V."/>
            <person name="Clum A."/>
            <person name="Steindorff A."/>
            <person name="Ohm R.A."/>
            <person name="Martin F."/>
            <person name="Silar P."/>
            <person name="Natvig D.O."/>
            <person name="Lalanne C."/>
            <person name="Gautier V."/>
            <person name="Ament-Velasquez S.L."/>
            <person name="Kruys A."/>
            <person name="Hutchinson M.I."/>
            <person name="Powell A.J."/>
            <person name="Barry K."/>
            <person name="Miller A.N."/>
            <person name="Grigoriev I.V."/>
            <person name="Debuchy R."/>
            <person name="Gladieux P."/>
            <person name="Hiltunen Thoren M."/>
            <person name="Johannesson H."/>
        </authorList>
    </citation>
    <scope>NUCLEOTIDE SEQUENCE</scope>
    <source>
        <strain evidence="2">CBS 757.83</strain>
    </source>
</reference>
<organism evidence="2 3">
    <name type="scientific">Parathielavia hyrcaniae</name>
    <dbReference type="NCBI Taxonomy" id="113614"/>
    <lineage>
        <taxon>Eukaryota</taxon>
        <taxon>Fungi</taxon>
        <taxon>Dikarya</taxon>
        <taxon>Ascomycota</taxon>
        <taxon>Pezizomycotina</taxon>
        <taxon>Sordariomycetes</taxon>
        <taxon>Sordariomycetidae</taxon>
        <taxon>Sordariales</taxon>
        <taxon>Chaetomiaceae</taxon>
        <taxon>Parathielavia</taxon>
    </lineage>
</organism>
<reference evidence="2" key="2">
    <citation type="submission" date="2023-05" db="EMBL/GenBank/DDBJ databases">
        <authorList>
            <consortium name="Lawrence Berkeley National Laboratory"/>
            <person name="Steindorff A."/>
            <person name="Hensen N."/>
            <person name="Bonometti L."/>
            <person name="Westerberg I."/>
            <person name="Brannstrom I.O."/>
            <person name="Guillou S."/>
            <person name="Cros-Aarteil S."/>
            <person name="Calhoun S."/>
            <person name="Haridas S."/>
            <person name="Kuo A."/>
            <person name="Mondo S."/>
            <person name="Pangilinan J."/>
            <person name="Riley R."/>
            <person name="Labutti K."/>
            <person name="Andreopoulos B."/>
            <person name="Lipzen A."/>
            <person name="Chen C."/>
            <person name="Yanf M."/>
            <person name="Daum C."/>
            <person name="Ng V."/>
            <person name="Clum A."/>
            <person name="Ohm R."/>
            <person name="Martin F."/>
            <person name="Silar P."/>
            <person name="Natvig D."/>
            <person name="Lalanne C."/>
            <person name="Gautier V."/>
            <person name="Ament-Velasquez S.L."/>
            <person name="Kruys A."/>
            <person name="Hutchinson M.I."/>
            <person name="Powell A.J."/>
            <person name="Barry K."/>
            <person name="Miller A.N."/>
            <person name="Grigoriev I.V."/>
            <person name="Debuchy R."/>
            <person name="Gladieux P."/>
            <person name="Thoren M.H."/>
            <person name="Johannesson H."/>
        </authorList>
    </citation>
    <scope>NUCLEOTIDE SEQUENCE</scope>
    <source>
        <strain evidence="2">CBS 757.83</strain>
    </source>
</reference>
<dbReference type="Proteomes" id="UP001305647">
    <property type="component" value="Unassembled WGS sequence"/>
</dbReference>
<evidence type="ECO:0000256" key="1">
    <source>
        <dbReference type="SAM" id="MobiDB-lite"/>
    </source>
</evidence>
<evidence type="ECO:0000313" key="3">
    <source>
        <dbReference type="Proteomes" id="UP001305647"/>
    </source>
</evidence>
<accession>A0AAN6QC73</accession>
<gene>
    <name evidence="2" type="ORF">N658DRAFT_7412</name>
</gene>
<proteinExistence type="predicted"/>
<comment type="caution">
    <text evidence="2">The sequence shown here is derived from an EMBL/GenBank/DDBJ whole genome shotgun (WGS) entry which is preliminary data.</text>
</comment>
<keyword evidence="3" id="KW-1185">Reference proteome</keyword>
<feature type="region of interest" description="Disordered" evidence="1">
    <location>
        <begin position="122"/>
        <end position="164"/>
    </location>
</feature>
<sequence>MEQRQERSAILQGGPVPRFRWPGQRPRQTAADGISVARLANEEPQRLTENGVPNIRLSSCRNCRVVRSGRSVPMPCGMDILLPKGSLVSPVLLFLMTTTANIISGVSTSWRSNAKSSFDLRKTGHRQAHHQLPRSVATEGPPYDCATASYPESRRSGSDDSGTPYRRFGPNMCACRHRSSCCSRHPPSTRPAVSTRSVGLMVNTFAITPT</sequence>
<name>A0AAN6QC73_9PEZI</name>